<dbReference type="GO" id="GO:0010150">
    <property type="term" value="P:leaf senescence"/>
    <property type="evidence" value="ECO:0007669"/>
    <property type="project" value="UniProtKB-ARBA"/>
</dbReference>
<evidence type="ECO:0000313" key="4">
    <source>
        <dbReference type="Proteomes" id="UP000012960"/>
    </source>
</evidence>
<accession>A0A804IZ43</accession>
<evidence type="ECO:0000256" key="2">
    <source>
        <dbReference type="SAM" id="MobiDB-lite"/>
    </source>
</evidence>
<feature type="compositionally biased region" description="Acidic residues" evidence="2">
    <location>
        <begin position="39"/>
        <end position="48"/>
    </location>
</feature>
<feature type="compositionally biased region" description="Low complexity" evidence="2">
    <location>
        <begin position="107"/>
        <end position="116"/>
    </location>
</feature>
<dbReference type="FunCoup" id="A0A804IZ43">
    <property type="interactions" value="270"/>
</dbReference>
<proteinExistence type="inferred from homology"/>
<evidence type="ECO:0008006" key="5">
    <source>
        <dbReference type="Google" id="ProtNLM"/>
    </source>
</evidence>
<dbReference type="EnsemblPlants" id="Ma04_t39980.1">
    <property type="protein sequence ID" value="Ma04_p39980.1"/>
    <property type="gene ID" value="Ma04_g39980"/>
</dbReference>
<dbReference type="InterPro" id="IPR007608">
    <property type="entry name" value="Senescence_reg_S40"/>
</dbReference>
<protein>
    <recommendedName>
        <fullName evidence="5">Senescence regulator</fullName>
    </recommendedName>
</protein>
<dbReference type="GeneID" id="103974165"/>
<dbReference type="PANTHER" id="PTHR33083:SF93">
    <property type="entry name" value="OS07G0516300 PROTEIN"/>
    <property type="match status" value="1"/>
</dbReference>
<evidence type="ECO:0000313" key="3">
    <source>
        <dbReference type="EnsemblPlants" id="Ma04_p39980.1"/>
    </source>
</evidence>
<dbReference type="OMA" id="MPPHEYV"/>
<dbReference type="PANTHER" id="PTHR33083">
    <property type="entry name" value="EXPRESSED PROTEIN"/>
    <property type="match status" value="1"/>
</dbReference>
<dbReference type="Gramene" id="Ma04_t39980.1">
    <property type="protein sequence ID" value="Ma04_p39980.1"/>
    <property type="gene ID" value="Ma04_g39980"/>
</dbReference>
<dbReference type="OrthoDB" id="1917735at2759"/>
<dbReference type="InParanoid" id="A0A804IZ43"/>
<evidence type="ECO:0000256" key="1">
    <source>
        <dbReference type="ARBA" id="ARBA00034773"/>
    </source>
</evidence>
<comment type="similarity">
    <text evidence="1">Belongs to the senescence regulator S40 family.</text>
</comment>
<organism evidence="3 4">
    <name type="scientific">Musa acuminata subsp. malaccensis</name>
    <name type="common">Wild banana</name>
    <name type="synonym">Musa malaccensis</name>
    <dbReference type="NCBI Taxonomy" id="214687"/>
    <lineage>
        <taxon>Eukaryota</taxon>
        <taxon>Viridiplantae</taxon>
        <taxon>Streptophyta</taxon>
        <taxon>Embryophyta</taxon>
        <taxon>Tracheophyta</taxon>
        <taxon>Spermatophyta</taxon>
        <taxon>Magnoliopsida</taxon>
        <taxon>Liliopsida</taxon>
        <taxon>Zingiberales</taxon>
        <taxon>Musaceae</taxon>
        <taxon>Musa</taxon>
    </lineage>
</organism>
<keyword evidence="4" id="KW-1185">Reference proteome</keyword>
<dbReference type="Proteomes" id="UP000012960">
    <property type="component" value="Unplaced"/>
</dbReference>
<reference evidence="3" key="1">
    <citation type="submission" date="2021-05" db="UniProtKB">
        <authorList>
            <consortium name="EnsemblPlants"/>
        </authorList>
    </citation>
    <scope>IDENTIFICATION</scope>
    <source>
        <strain evidence="3">subsp. malaccensis</strain>
    </source>
</reference>
<dbReference type="KEGG" id="mus:103974165"/>
<dbReference type="AlphaFoldDB" id="A0A804IZ43"/>
<feature type="region of interest" description="Disordered" evidence="2">
    <location>
        <begin position="107"/>
        <end position="139"/>
    </location>
</feature>
<feature type="compositionally biased region" description="Acidic residues" evidence="2">
    <location>
        <begin position="120"/>
        <end position="132"/>
    </location>
</feature>
<feature type="region of interest" description="Disordered" evidence="2">
    <location>
        <begin position="1"/>
        <end position="27"/>
    </location>
</feature>
<dbReference type="Pfam" id="PF04520">
    <property type="entry name" value="Senescence_reg"/>
    <property type="match status" value="1"/>
</dbReference>
<name>A0A804IZ43_MUSAM</name>
<feature type="region of interest" description="Disordered" evidence="2">
    <location>
        <begin position="39"/>
        <end position="59"/>
    </location>
</feature>
<sequence length="182" mass="19652">MAKGRRHGAERLLEAPAHSAGRSGAADLPNLAEDDIWAAFEGDNDEGGGQDRRTSRARSRVWVDGHVGGLSLNFEDSYHGTAAVAARSLPLDRLRVAASAPVNVPAWSRSLRSSSSVPPPEEEAEEEEEETGSEWLPPHEYLARVQGKTMGTSVLEGAGRTLKGRDMSRVRDAVWSQTGYFG</sequence>